<dbReference type="STRING" id="1220583.GOACH_14_00020"/>
<evidence type="ECO:0000313" key="1">
    <source>
        <dbReference type="EMBL" id="GAC49487.1"/>
    </source>
</evidence>
<dbReference type="Proteomes" id="UP000010988">
    <property type="component" value="Unassembled WGS sequence"/>
</dbReference>
<dbReference type="Gene3D" id="3.40.50.1220">
    <property type="entry name" value="TPP-binding domain"/>
    <property type="match status" value="1"/>
</dbReference>
<dbReference type="eggNOG" id="COG0846">
    <property type="taxonomic scope" value="Bacteria"/>
</dbReference>
<evidence type="ECO:0000313" key="2">
    <source>
        <dbReference type="Proteomes" id="UP000010988"/>
    </source>
</evidence>
<accession>L7KNI2</accession>
<gene>
    <name evidence="1" type="ORF">GOACH_14_00020</name>
</gene>
<proteinExistence type="predicted"/>
<dbReference type="RefSeq" id="WP_005175706.1">
    <property type="nucleotide sequence ID" value="NZ_BANR01000014.1"/>
</dbReference>
<dbReference type="InterPro" id="IPR029035">
    <property type="entry name" value="DHS-like_NAD/FAD-binding_dom"/>
</dbReference>
<keyword evidence="2" id="KW-1185">Reference proteome</keyword>
<comment type="caution">
    <text evidence="1">The sequence shown here is derived from an EMBL/GenBank/DDBJ whole genome shotgun (WGS) entry which is preliminary data.</text>
</comment>
<protein>
    <submittedName>
        <fullName evidence="1">Uncharacterized protein</fullName>
    </submittedName>
</protein>
<dbReference type="OrthoDB" id="5241047at2"/>
<dbReference type="SUPFAM" id="SSF52467">
    <property type="entry name" value="DHS-like NAD/FAD-binding domain"/>
    <property type="match status" value="1"/>
</dbReference>
<organism evidence="1 2">
    <name type="scientific">Gordonia aichiensis NBRC 108223</name>
    <dbReference type="NCBI Taxonomy" id="1220583"/>
    <lineage>
        <taxon>Bacteria</taxon>
        <taxon>Bacillati</taxon>
        <taxon>Actinomycetota</taxon>
        <taxon>Actinomycetes</taxon>
        <taxon>Mycobacteriales</taxon>
        <taxon>Gordoniaceae</taxon>
        <taxon>Gordonia</taxon>
    </lineage>
</organism>
<reference evidence="1 2" key="1">
    <citation type="submission" date="2012-12" db="EMBL/GenBank/DDBJ databases">
        <title>Whole genome shotgun sequence of Gordonia aichiensis NBRC 108223.</title>
        <authorList>
            <person name="Isaki-Nakamura S."/>
            <person name="Hosoyama A."/>
            <person name="Tsuchikane K."/>
            <person name="Ando Y."/>
            <person name="Baba S."/>
            <person name="Ohji S."/>
            <person name="Hamada M."/>
            <person name="Tamura T."/>
            <person name="Yamazoe A."/>
            <person name="Yamazaki S."/>
            <person name="Fujita N."/>
        </authorList>
    </citation>
    <scope>NUCLEOTIDE SEQUENCE [LARGE SCALE GENOMIC DNA]</scope>
    <source>
        <strain evidence="1 2">NBRC 108223</strain>
    </source>
</reference>
<dbReference type="AlphaFoldDB" id="L7KNI2"/>
<dbReference type="Pfam" id="PF13289">
    <property type="entry name" value="SIR2_2"/>
    <property type="match status" value="1"/>
</dbReference>
<sequence length="507" mass="55182">MAVASSPRGHVFAVHGRLETVRYDEVIVPTDRRFRVGSTWDGVLSGVRPVRPDNWGRGYGRSQENAGVWFISVFDDVAVTGDELEQRLDVLVGAIVAESRLSSVDRRVVALPVLGLGGGAQGARRGEVIRELVAALSRIASQHGVDIALVTPDLAVHGAIQHLRRQHSETHFELSRTEADAAAELGALAQQGHLALFLGAGVSMAAGLPSWGQLLRDLSRHAKIASSDFDSLADSPLDQAELISLHLNDRLGSTVAAIVRAKTQVSLAHALLAGLDCGEVVTTNYDGLYELAVESTGRPRPVQLPRETVRAGRPWLLKMHGDVSDEDSIVLTRRSFVRYDAQSRPAGSLLQSLMMTKHLLVVGTSMSDDNVIRLAVEVDDFLKSDAHFGTFVDVSAPSARTKLWEKRFHWLNCAGDDTAARVRRMEIFLDAVGMFAATDASWLLDGRFAGLLEPTDRKITAEARRVAQKAFESGSGLLQPLQQRLGELGAKRQTKLPRLSRTRATLQ</sequence>
<dbReference type="EMBL" id="BANR01000014">
    <property type="protein sequence ID" value="GAC49487.1"/>
    <property type="molecule type" value="Genomic_DNA"/>
</dbReference>
<name>L7KNI2_9ACTN</name>